<dbReference type="InterPro" id="IPR011009">
    <property type="entry name" value="Kinase-like_dom_sf"/>
</dbReference>
<accession>A0A0N5AF81</accession>
<feature type="domain" description="PI3K/PI4K catalytic" evidence="3">
    <location>
        <begin position="39"/>
        <end position="330"/>
    </location>
</feature>
<dbReference type="Pfam" id="PF00454">
    <property type="entry name" value="PI3_PI4_kinase"/>
    <property type="match status" value="1"/>
</dbReference>
<evidence type="ECO:0000259" key="3">
    <source>
        <dbReference type="PROSITE" id="PS50290"/>
    </source>
</evidence>
<evidence type="ECO:0000313" key="5">
    <source>
        <dbReference type="WBParaSite" id="SMUV_0000292201-mRNA-1"/>
    </source>
</evidence>
<dbReference type="InterPro" id="IPR018936">
    <property type="entry name" value="PI3/4_kinase_CS"/>
</dbReference>
<dbReference type="Proteomes" id="UP000046393">
    <property type="component" value="Unplaced"/>
</dbReference>
<dbReference type="SUPFAM" id="SSF56112">
    <property type="entry name" value="Protein kinase-like (PK-like)"/>
    <property type="match status" value="1"/>
</dbReference>
<dbReference type="STRING" id="451379.A0A0N5AF81"/>
<name>A0A0N5AF81_9BILA</name>
<reference evidence="5" key="1">
    <citation type="submission" date="2017-02" db="UniProtKB">
        <authorList>
            <consortium name="WormBaseParasite"/>
        </authorList>
    </citation>
    <scope>IDENTIFICATION</scope>
</reference>
<dbReference type="Gene3D" id="1.10.1070.11">
    <property type="entry name" value="Phosphatidylinositol 3-/4-kinase, catalytic domain"/>
    <property type="match status" value="1"/>
</dbReference>
<dbReference type="InterPro" id="IPR038980">
    <property type="entry name" value="ATM_plant"/>
</dbReference>
<evidence type="ECO:0000313" key="4">
    <source>
        <dbReference type="Proteomes" id="UP000046393"/>
    </source>
</evidence>
<proteinExistence type="predicted"/>
<dbReference type="GO" id="GO:0006974">
    <property type="term" value="P:DNA damage response"/>
    <property type="evidence" value="ECO:0007669"/>
    <property type="project" value="InterPro"/>
</dbReference>
<dbReference type="PROSITE" id="PS00916">
    <property type="entry name" value="PI3_4_KINASE_2"/>
    <property type="match status" value="1"/>
</dbReference>
<keyword evidence="4" id="KW-1185">Reference proteome</keyword>
<dbReference type="PANTHER" id="PTHR37079">
    <property type="entry name" value="SERINE/THREONINE-PROTEIN KINASE ATM"/>
    <property type="match status" value="1"/>
</dbReference>
<dbReference type="SMART" id="SM00146">
    <property type="entry name" value="PI3Kc"/>
    <property type="match status" value="1"/>
</dbReference>
<dbReference type="PROSITE" id="PS50290">
    <property type="entry name" value="PI3_4_KINASE_3"/>
    <property type="match status" value="1"/>
</dbReference>
<protein>
    <submittedName>
        <fullName evidence="5">PI3K/PI4K domain-containing protein</fullName>
    </submittedName>
</protein>
<evidence type="ECO:0000256" key="2">
    <source>
        <dbReference type="ARBA" id="ARBA00022777"/>
    </source>
</evidence>
<organism evidence="4 5">
    <name type="scientific">Syphacia muris</name>
    <dbReference type="NCBI Taxonomy" id="451379"/>
    <lineage>
        <taxon>Eukaryota</taxon>
        <taxon>Metazoa</taxon>
        <taxon>Ecdysozoa</taxon>
        <taxon>Nematoda</taxon>
        <taxon>Chromadorea</taxon>
        <taxon>Rhabditida</taxon>
        <taxon>Spirurina</taxon>
        <taxon>Oxyuridomorpha</taxon>
        <taxon>Oxyuroidea</taxon>
        <taxon>Oxyuridae</taxon>
        <taxon>Syphacia</taxon>
    </lineage>
</organism>
<sequence>MNNLLFYVPETESAEKPDILVSLYSLTGHLDELITFALIELEVTVADGLSKPSVITVVGSDGVKRKLIFKREDLRSDSLVEQLFSVKKNEEVCLRTYHVVPLNDSAGIIEWCLDTMSLCEYLCGFNRRSGAREENVDLCKEFEDVCKKIHPVFRHFFYERFFHPLEWRNRIRNYSISLAQWSIVGYVVGLGDRHLNNILIDLKTAQLVHIDLGMVFEFGKRNLPIPERVPFRLTRDTVDPILVEGINGLFKNSAVEVMNQLRNNSQVCITFALIGLALVLLNDPLCTFGDSKKGNNFSSLAICRLRDKLDGIENLIFMTTEQQVILSKPFCFYCYFL</sequence>
<dbReference type="GO" id="GO:0004674">
    <property type="term" value="F:protein serine/threonine kinase activity"/>
    <property type="evidence" value="ECO:0007669"/>
    <property type="project" value="InterPro"/>
</dbReference>
<dbReference type="InterPro" id="IPR000403">
    <property type="entry name" value="PI3/4_kinase_cat_dom"/>
</dbReference>
<dbReference type="InterPro" id="IPR036940">
    <property type="entry name" value="PI3/4_kinase_cat_sf"/>
</dbReference>
<dbReference type="PANTHER" id="PTHR37079:SF4">
    <property type="entry name" value="SERINE_THREONINE-PROTEIN KINASE ATM"/>
    <property type="match status" value="1"/>
</dbReference>
<dbReference type="Gene3D" id="3.30.1010.10">
    <property type="entry name" value="Phosphatidylinositol 3-kinase Catalytic Subunit, Chain A, domain 4"/>
    <property type="match status" value="1"/>
</dbReference>
<evidence type="ECO:0000256" key="1">
    <source>
        <dbReference type="ARBA" id="ARBA00022679"/>
    </source>
</evidence>
<keyword evidence="1" id="KW-0808">Transferase</keyword>
<dbReference type="WBParaSite" id="SMUV_0000292201-mRNA-1">
    <property type="protein sequence ID" value="SMUV_0000292201-mRNA-1"/>
    <property type="gene ID" value="SMUV_0000292201"/>
</dbReference>
<keyword evidence="2" id="KW-0418">Kinase</keyword>
<dbReference type="AlphaFoldDB" id="A0A0N5AF81"/>